<dbReference type="PANTHER" id="PTHR38477:SF1">
    <property type="entry name" value="MUREIN L,D-TRANSPEPTIDASE CATALYTIC DOMAIN FAMILY PROTEIN"/>
    <property type="match status" value="1"/>
</dbReference>
<sequence>MKKDLKKLEKISLIYLLPLALLFIISFISWTNVNSHHKQLNTDSTAITTVATQSENPSFDKYLTDIYSSIGLQQVGLTFPVFEKALTGFINLKQEKHLNREKEVLTIIDFSKSSKEKRMWIIDLKNKVMLLNTYVAHGRGSGDDLATRFSNIAESNQSSLGFYVTNETYLGKHGLSLRLDGYDRGVNNLARDRAIVIHGASYVSKNFIDQHGRLGRSQGCPAVPVELTSEIIEIIKGKTCIFINGNNTNNYRSVFLNEEKAENNFLHAINS</sequence>
<keyword evidence="1" id="KW-0472">Membrane</keyword>
<dbReference type="InterPro" id="IPR032676">
    <property type="entry name" value="YkuD_2"/>
</dbReference>
<dbReference type="PANTHER" id="PTHR38477">
    <property type="entry name" value="HYPOTHETICAL EXPORTED PROTEIN"/>
    <property type="match status" value="1"/>
</dbReference>
<feature type="transmembrane region" description="Helical" evidence="1">
    <location>
        <begin position="12"/>
        <end position="30"/>
    </location>
</feature>
<name>A0ABW4IEB0_9SPHI</name>
<dbReference type="Proteomes" id="UP001597118">
    <property type="component" value="Unassembled WGS sequence"/>
</dbReference>
<accession>A0ABW4IEB0</accession>
<reference evidence="3" key="1">
    <citation type="journal article" date="2019" name="Int. J. Syst. Evol. Microbiol.">
        <title>The Global Catalogue of Microorganisms (GCM) 10K type strain sequencing project: providing services to taxonomists for standard genome sequencing and annotation.</title>
        <authorList>
            <consortium name="The Broad Institute Genomics Platform"/>
            <consortium name="The Broad Institute Genome Sequencing Center for Infectious Disease"/>
            <person name="Wu L."/>
            <person name="Ma J."/>
        </authorList>
    </citation>
    <scope>NUCLEOTIDE SEQUENCE [LARGE SCALE GENOMIC DNA]</scope>
    <source>
        <strain evidence="3">CCUG 53762</strain>
    </source>
</reference>
<keyword evidence="3" id="KW-1185">Reference proteome</keyword>
<organism evidence="2 3">
    <name type="scientific">Pseudopedobacter beijingensis</name>
    <dbReference type="NCBI Taxonomy" id="1207056"/>
    <lineage>
        <taxon>Bacteria</taxon>
        <taxon>Pseudomonadati</taxon>
        <taxon>Bacteroidota</taxon>
        <taxon>Sphingobacteriia</taxon>
        <taxon>Sphingobacteriales</taxon>
        <taxon>Sphingobacteriaceae</taxon>
        <taxon>Pseudopedobacter</taxon>
    </lineage>
</organism>
<gene>
    <name evidence="2" type="ORF">ACFSAH_12420</name>
</gene>
<protein>
    <submittedName>
        <fullName evidence="2">Murein L,D-transpeptidase catalytic domain family protein</fullName>
    </submittedName>
</protein>
<dbReference type="EMBL" id="JBHUDG010000019">
    <property type="protein sequence ID" value="MFD1630689.1"/>
    <property type="molecule type" value="Genomic_DNA"/>
</dbReference>
<keyword evidence="1" id="KW-1133">Transmembrane helix</keyword>
<keyword evidence="1" id="KW-0812">Transmembrane</keyword>
<dbReference type="Pfam" id="PF13645">
    <property type="entry name" value="YkuD_2"/>
    <property type="match status" value="1"/>
</dbReference>
<evidence type="ECO:0000313" key="3">
    <source>
        <dbReference type="Proteomes" id="UP001597118"/>
    </source>
</evidence>
<dbReference type="RefSeq" id="WP_379663067.1">
    <property type="nucleotide sequence ID" value="NZ_JBHUDG010000019.1"/>
</dbReference>
<comment type="caution">
    <text evidence="2">The sequence shown here is derived from an EMBL/GenBank/DDBJ whole genome shotgun (WGS) entry which is preliminary data.</text>
</comment>
<evidence type="ECO:0000313" key="2">
    <source>
        <dbReference type="EMBL" id="MFD1630689.1"/>
    </source>
</evidence>
<proteinExistence type="predicted"/>
<evidence type="ECO:0000256" key="1">
    <source>
        <dbReference type="SAM" id="Phobius"/>
    </source>
</evidence>